<keyword evidence="10 12" id="KW-0472">Membrane</keyword>
<evidence type="ECO:0000256" key="9">
    <source>
        <dbReference type="ARBA" id="ARBA00023125"/>
    </source>
</evidence>
<evidence type="ECO:0000256" key="11">
    <source>
        <dbReference type="ARBA" id="ARBA00023242"/>
    </source>
</evidence>
<feature type="repeat" description="Solcar" evidence="12">
    <location>
        <begin position="874"/>
        <end position="958"/>
    </location>
</feature>
<keyword evidence="14" id="KW-1133">Transmembrane helix</keyword>
<dbReference type="InterPro" id="IPR023395">
    <property type="entry name" value="MCP_dom_sf"/>
</dbReference>
<evidence type="ECO:0000259" key="17">
    <source>
        <dbReference type="Pfam" id="PF05699"/>
    </source>
</evidence>
<dbReference type="GO" id="GO:0055085">
    <property type="term" value="P:transmembrane transport"/>
    <property type="evidence" value="ECO:0007669"/>
    <property type="project" value="InterPro"/>
</dbReference>
<keyword evidence="6" id="KW-0677">Repeat</keyword>
<feature type="transmembrane region" description="Helical" evidence="14">
    <location>
        <begin position="929"/>
        <end position="952"/>
    </location>
</feature>
<evidence type="ECO:0000259" key="16">
    <source>
        <dbReference type="Pfam" id="PF04937"/>
    </source>
</evidence>
<feature type="repeat" description="Solcar" evidence="12">
    <location>
        <begin position="763"/>
        <end position="846"/>
    </location>
</feature>
<evidence type="ECO:0000313" key="19">
    <source>
        <dbReference type="Proteomes" id="UP000834106"/>
    </source>
</evidence>
<dbReference type="GO" id="GO:0008270">
    <property type="term" value="F:zinc ion binding"/>
    <property type="evidence" value="ECO:0007669"/>
    <property type="project" value="UniProtKB-KW"/>
</dbReference>
<feature type="region of interest" description="Disordered" evidence="13">
    <location>
        <begin position="110"/>
        <end position="134"/>
    </location>
</feature>
<dbReference type="InterPro" id="IPR018108">
    <property type="entry name" value="MCP_transmembrane"/>
</dbReference>
<dbReference type="InterPro" id="IPR003656">
    <property type="entry name" value="Znf_BED"/>
</dbReference>
<evidence type="ECO:0000256" key="4">
    <source>
        <dbReference type="ARBA" id="ARBA00022692"/>
    </source>
</evidence>
<evidence type="ECO:0000256" key="14">
    <source>
        <dbReference type="SAM" id="Phobius"/>
    </source>
</evidence>
<dbReference type="PRINTS" id="PR00926">
    <property type="entry name" value="MITOCARRIER"/>
</dbReference>
<evidence type="ECO:0000256" key="10">
    <source>
        <dbReference type="ARBA" id="ARBA00023136"/>
    </source>
</evidence>
<proteinExistence type="predicted"/>
<keyword evidence="7" id="KW-0863">Zinc-finger</keyword>
<evidence type="ECO:0008006" key="20">
    <source>
        <dbReference type="Google" id="ProtNLM"/>
    </source>
</evidence>
<reference evidence="18" key="1">
    <citation type="submission" date="2023-05" db="EMBL/GenBank/DDBJ databases">
        <authorList>
            <person name="Huff M."/>
        </authorList>
    </citation>
    <scope>NUCLEOTIDE SEQUENCE</scope>
</reference>
<evidence type="ECO:0000256" key="13">
    <source>
        <dbReference type="SAM" id="MobiDB-lite"/>
    </source>
</evidence>
<keyword evidence="3" id="KW-0813">Transport</keyword>
<dbReference type="SUPFAM" id="SSF103506">
    <property type="entry name" value="Mitochondrial carrier"/>
    <property type="match status" value="1"/>
</dbReference>
<dbReference type="PANTHER" id="PTHR32166:SF63">
    <property type="entry name" value="HAT TRANSPOSON SUPERFAMILY PROTEIN"/>
    <property type="match status" value="1"/>
</dbReference>
<evidence type="ECO:0000256" key="5">
    <source>
        <dbReference type="ARBA" id="ARBA00022723"/>
    </source>
</evidence>
<keyword evidence="8" id="KW-0862">Zinc</keyword>
<dbReference type="EMBL" id="OU503048">
    <property type="protein sequence ID" value="CAI9773561.1"/>
    <property type="molecule type" value="Genomic_DNA"/>
</dbReference>
<accession>A0AAD2E3L1</accession>
<name>A0AAD2E3L1_9LAMI</name>
<keyword evidence="19" id="KW-1185">Reference proteome</keyword>
<dbReference type="GO" id="GO:0005634">
    <property type="term" value="C:nucleus"/>
    <property type="evidence" value="ECO:0007669"/>
    <property type="project" value="UniProtKB-SubCell"/>
</dbReference>
<dbReference type="PROSITE" id="PS50920">
    <property type="entry name" value="SOLCAR"/>
    <property type="match status" value="3"/>
</dbReference>
<keyword evidence="11" id="KW-0539">Nucleus</keyword>
<dbReference type="SUPFAM" id="SSF53098">
    <property type="entry name" value="Ribonuclease H-like"/>
    <property type="match status" value="1"/>
</dbReference>
<protein>
    <recommendedName>
        <fullName evidence="20">DUF659 domain-containing protein</fullName>
    </recommendedName>
</protein>
<evidence type="ECO:0000256" key="1">
    <source>
        <dbReference type="ARBA" id="ARBA00004123"/>
    </source>
</evidence>
<evidence type="ECO:0000256" key="2">
    <source>
        <dbReference type="ARBA" id="ARBA00004141"/>
    </source>
</evidence>
<dbReference type="InterPro" id="IPR012337">
    <property type="entry name" value="RNaseH-like_sf"/>
</dbReference>
<sequence length="1063" mass="119653">MTSNELLINVKDHGGIVDLQKNRVKCNYCDKVVSGFSRLKYHLGGIRGDVIPCLEVPTDVKEMFNNEVSLKKQVNLSKEIGELYHSSFPLKRNKSPRTESIKRNMIDLIETGSSGTKRHRKRDNQSDNSVTETIPSPERVVLEMPANSTRDPSLDKAKKSIGRYFYETATDFNVVKSCSFRTMIDSTLGHGKIIPSCEELKGWILEDAVKEMQNFVKDIRTSWTSTGCSIVLDGWVDEKGRDLVNILVNCPKGAVYLRSSDISAFVGDVDAMLLFLEKVLAEVGVENVVQVITYSTSSFMKEVGERLTNKHRHVFWTVSASTCLELMLEKFESMIFVGDILEKARKITSFVQNHPSALKLLRAYTRVDNLEKPSKIRSTEPYLTLENIVLEKKGLENMFSSFEWRTSDLSDSIDGKNVVYLVADPTFWNGALVVLTVAIPIVRVLCLINKNNKPQIGLIYKTMDQAMKTIKEGFKNKESQYMPFWKEINEIWNTHLHSPLHCAGYNLNPNLFYTDGFKNDLKVCRGLFLSVIKMGGDSHVQELIMTQFQDYLMAADAFSVGSKCLSDVSPALWWTNFGEKYPELQRMATHILSQSCDGASKFKLKRSLVELLLTKGQNCIEQQTLRDLTFVHYNLQLQNFETSESIYFSASEIEPIKDWMVDEPQSGDRVLFTDKNFVEDFGFFVGLEGGFVQTIQKTPFQSLKKSYSLMGGVYRVMIVPKEELELQSHSHALSLSHINREFHLELPFRVPNIGEAFQDILRSREAGEFLSGALAGAMTKAILAPLETIRTRMVVGVGSRNIYGSFIQIVEQHGWKGLWAGNAINMLRIVPSQAIELGTFECVKRTMISLQENWSQTECPQLQIGHVSLKFSLSWLSPVAMAGAAAGIVSTLVCHPLEVLKDRLTVRPECYPSLSIAVHKIYEDGGIGAFYSGISPTLIGMLPYSTCYYFMYETMKNSYCLAKKKKSLTRAEMLLLGALSGLTASTISYPLEVARKRLMVGALQGNCPPHMAAALSEVVKNEGIKGLYRGWAASCLKVMPNSGITWMFYEAWKDILLAERRPL</sequence>
<dbReference type="Pfam" id="PF05699">
    <property type="entry name" value="Dimer_Tnp_hAT"/>
    <property type="match status" value="1"/>
</dbReference>
<dbReference type="GO" id="GO:0016020">
    <property type="term" value="C:membrane"/>
    <property type="evidence" value="ECO:0007669"/>
    <property type="project" value="UniProtKB-SubCell"/>
</dbReference>
<evidence type="ECO:0000313" key="18">
    <source>
        <dbReference type="EMBL" id="CAI9773561.1"/>
    </source>
</evidence>
<keyword evidence="4 12" id="KW-0812">Transmembrane</keyword>
<dbReference type="Gene3D" id="1.50.40.10">
    <property type="entry name" value="Mitochondrial carrier domain"/>
    <property type="match status" value="1"/>
</dbReference>
<feature type="domain" description="DUF659" evidence="16">
    <location>
        <begin position="195"/>
        <end position="347"/>
    </location>
</feature>
<dbReference type="InterPro" id="IPR008906">
    <property type="entry name" value="HATC_C_dom"/>
</dbReference>
<dbReference type="Pfam" id="PF00153">
    <property type="entry name" value="Mito_carr"/>
    <property type="match status" value="3"/>
</dbReference>
<feature type="transmembrane region" description="Helical" evidence="14">
    <location>
        <begin position="973"/>
        <end position="991"/>
    </location>
</feature>
<dbReference type="PANTHER" id="PTHR32166">
    <property type="entry name" value="OSJNBA0013A04.12 PROTEIN"/>
    <property type="match status" value="1"/>
</dbReference>
<evidence type="ECO:0000256" key="12">
    <source>
        <dbReference type="PROSITE-ProRule" id="PRU00282"/>
    </source>
</evidence>
<dbReference type="GO" id="GO:0003677">
    <property type="term" value="F:DNA binding"/>
    <property type="evidence" value="ECO:0007669"/>
    <property type="project" value="UniProtKB-KW"/>
</dbReference>
<evidence type="ECO:0000256" key="3">
    <source>
        <dbReference type="ARBA" id="ARBA00022448"/>
    </source>
</evidence>
<gene>
    <name evidence="18" type="ORF">FPE_LOCUS20991</name>
</gene>
<dbReference type="InterPro" id="IPR007021">
    <property type="entry name" value="DUF659"/>
</dbReference>
<dbReference type="InterPro" id="IPR002067">
    <property type="entry name" value="MCP"/>
</dbReference>
<keyword evidence="9" id="KW-0238">DNA-binding</keyword>
<feature type="repeat" description="Solcar" evidence="12">
    <location>
        <begin position="972"/>
        <end position="1055"/>
    </location>
</feature>
<dbReference type="GO" id="GO:0046983">
    <property type="term" value="F:protein dimerization activity"/>
    <property type="evidence" value="ECO:0007669"/>
    <property type="project" value="InterPro"/>
</dbReference>
<keyword evidence="5" id="KW-0479">Metal-binding</keyword>
<evidence type="ECO:0000256" key="8">
    <source>
        <dbReference type="ARBA" id="ARBA00022833"/>
    </source>
</evidence>
<evidence type="ECO:0000259" key="15">
    <source>
        <dbReference type="Pfam" id="PF02892"/>
    </source>
</evidence>
<comment type="subcellular location">
    <subcellularLocation>
        <location evidence="2">Membrane</location>
        <topology evidence="2">Multi-pass membrane protein</topology>
    </subcellularLocation>
    <subcellularLocation>
        <location evidence="1">Nucleus</location>
    </subcellularLocation>
</comment>
<feature type="domain" description="BED-type" evidence="15">
    <location>
        <begin position="9"/>
        <end position="43"/>
    </location>
</feature>
<evidence type="ECO:0000256" key="7">
    <source>
        <dbReference type="ARBA" id="ARBA00022771"/>
    </source>
</evidence>
<dbReference type="Pfam" id="PF02892">
    <property type="entry name" value="zf-BED"/>
    <property type="match status" value="1"/>
</dbReference>
<evidence type="ECO:0000256" key="6">
    <source>
        <dbReference type="ARBA" id="ARBA00022737"/>
    </source>
</evidence>
<organism evidence="18 19">
    <name type="scientific">Fraxinus pennsylvanica</name>
    <dbReference type="NCBI Taxonomy" id="56036"/>
    <lineage>
        <taxon>Eukaryota</taxon>
        <taxon>Viridiplantae</taxon>
        <taxon>Streptophyta</taxon>
        <taxon>Embryophyta</taxon>
        <taxon>Tracheophyta</taxon>
        <taxon>Spermatophyta</taxon>
        <taxon>Magnoliopsida</taxon>
        <taxon>eudicotyledons</taxon>
        <taxon>Gunneridae</taxon>
        <taxon>Pentapetalae</taxon>
        <taxon>asterids</taxon>
        <taxon>lamiids</taxon>
        <taxon>Lamiales</taxon>
        <taxon>Oleaceae</taxon>
        <taxon>Oleeae</taxon>
        <taxon>Fraxinus</taxon>
    </lineage>
</organism>
<dbReference type="AlphaFoldDB" id="A0AAD2E3L1"/>
<feature type="domain" description="HAT C-terminal dimerisation" evidence="17">
    <location>
        <begin position="551"/>
        <end position="635"/>
    </location>
</feature>
<dbReference type="Proteomes" id="UP000834106">
    <property type="component" value="Chromosome 13"/>
</dbReference>
<dbReference type="Pfam" id="PF04937">
    <property type="entry name" value="DUF659"/>
    <property type="match status" value="1"/>
</dbReference>